<dbReference type="PANTHER" id="PTHR43727:SF2">
    <property type="entry name" value="GROUP IV DECARBOXYLASE"/>
    <property type="match status" value="1"/>
</dbReference>
<dbReference type="InterPro" id="IPR000183">
    <property type="entry name" value="Orn/DAP/Arg_de-COase"/>
</dbReference>
<evidence type="ECO:0000313" key="4">
    <source>
        <dbReference type="EMBL" id="MFD2599192.1"/>
    </source>
</evidence>
<evidence type="ECO:0000313" key="5">
    <source>
        <dbReference type="Proteomes" id="UP001597393"/>
    </source>
</evidence>
<name>A0ABW5NLR0_9SPHI</name>
<evidence type="ECO:0000256" key="2">
    <source>
        <dbReference type="ARBA" id="ARBA00022898"/>
    </source>
</evidence>
<keyword evidence="2" id="KW-0663">Pyridoxal phosphate</keyword>
<dbReference type="SUPFAM" id="SSF50621">
    <property type="entry name" value="Alanine racemase C-terminal domain-like"/>
    <property type="match status" value="1"/>
</dbReference>
<proteinExistence type="predicted"/>
<evidence type="ECO:0000259" key="3">
    <source>
        <dbReference type="Pfam" id="PF02784"/>
    </source>
</evidence>
<dbReference type="InterPro" id="IPR009006">
    <property type="entry name" value="Ala_racemase/Decarboxylase_C"/>
</dbReference>
<dbReference type="Proteomes" id="UP001597393">
    <property type="component" value="Unassembled WGS sequence"/>
</dbReference>
<dbReference type="PRINTS" id="PR01179">
    <property type="entry name" value="ODADCRBXLASE"/>
</dbReference>
<dbReference type="EMBL" id="JBHUMA010000006">
    <property type="protein sequence ID" value="MFD2599192.1"/>
    <property type="molecule type" value="Genomic_DNA"/>
</dbReference>
<feature type="domain" description="Orn/DAP/Arg decarboxylase 2 N-terminal" evidence="3">
    <location>
        <begin position="67"/>
        <end position="266"/>
    </location>
</feature>
<dbReference type="CDD" id="cd06842">
    <property type="entry name" value="PLPDE_III_Y4yA_like"/>
    <property type="match status" value="1"/>
</dbReference>
<dbReference type="Gene3D" id="3.20.20.10">
    <property type="entry name" value="Alanine racemase"/>
    <property type="match status" value="1"/>
</dbReference>
<keyword evidence="5" id="KW-1185">Reference proteome</keyword>
<comment type="cofactor">
    <cofactor evidence="1">
        <name>pyridoxal 5'-phosphate</name>
        <dbReference type="ChEBI" id="CHEBI:597326"/>
    </cofactor>
</comment>
<sequence length="474" mass="53614">MDFTHIMTDTDHLPLTAIKHTWIQDLVQIPAALHGTIQDHGSPVNIQSLVPFEENIIEYEGVFRKYDLKHRIYFARKANKCLTFAKHAASQGQGVDTASYQELQQCLDAGISADQLISTAAVKTRQLLDLAVRSAVTIVIDNMDELSLLEEVCEEHRLQANISLRIGGFEVNGNRMHSRFGFSIDEAKALVLDNLATHTNLIYTGLHFHLNGYSVSERAIAIGECIGLIDHLAAHDIETFHVDIGGGYLINYLEDENQWQEFQHQLKLAILGKRPELTYRNDPLGIINIEGTLHGDAKVYPYYNKLHKGDFLESILGHYVPKYEEPIHQLLRDRDIEIRIEPGRSLLDQAGITVARVAFRKHDSAGNLLVGLEMNRTQMKSSSADFLLDPIHIRSNQAEDEQPIFGYLVGAYCLEQELILLRKIKFESMPQVGDLMVFLNTAGYMMHFFESQAHQFDLAKNVFYDGSGHFTLES</sequence>
<protein>
    <submittedName>
        <fullName evidence="4">Y4yA family PLP-dependent enzyme</fullName>
    </submittedName>
</protein>
<dbReference type="SUPFAM" id="SSF51419">
    <property type="entry name" value="PLP-binding barrel"/>
    <property type="match status" value="1"/>
</dbReference>
<dbReference type="Gene3D" id="2.40.37.10">
    <property type="entry name" value="Lyase, Ornithine Decarboxylase, Chain A, domain 1"/>
    <property type="match status" value="1"/>
</dbReference>
<evidence type="ECO:0000256" key="1">
    <source>
        <dbReference type="ARBA" id="ARBA00001933"/>
    </source>
</evidence>
<dbReference type="InterPro" id="IPR042152">
    <property type="entry name" value="Y4yA-like"/>
</dbReference>
<dbReference type="InterPro" id="IPR029066">
    <property type="entry name" value="PLP-binding_barrel"/>
</dbReference>
<dbReference type="PANTHER" id="PTHR43727">
    <property type="entry name" value="DIAMINOPIMELATE DECARBOXYLASE"/>
    <property type="match status" value="1"/>
</dbReference>
<comment type="caution">
    <text evidence="4">The sequence shown here is derived from an EMBL/GenBank/DDBJ whole genome shotgun (WGS) entry which is preliminary data.</text>
</comment>
<organism evidence="4 5">
    <name type="scientific">Sphingobacterium corticis</name>
    <dbReference type="NCBI Taxonomy" id="1812823"/>
    <lineage>
        <taxon>Bacteria</taxon>
        <taxon>Pseudomonadati</taxon>
        <taxon>Bacteroidota</taxon>
        <taxon>Sphingobacteriia</taxon>
        <taxon>Sphingobacteriales</taxon>
        <taxon>Sphingobacteriaceae</taxon>
        <taxon>Sphingobacterium</taxon>
    </lineage>
</organism>
<dbReference type="Pfam" id="PF02784">
    <property type="entry name" value="Orn_Arg_deC_N"/>
    <property type="match status" value="1"/>
</dbReference>
<dbReference type="InterPro" id="IPR022644">
    <property type="entry name" value="De-COase2_N"/>
</dbReference>
<accession>A0ABW5NLR0</accession>
<gene>
    <name evidence="4" type="ORF">ACFSQ3_09530</name>
</gene>
<reference evidence="5" key="1">
    <citation type="journal article" date="2019" name="Int. J. Syst. Evol. Microbiol.">
        <title>The Global Catalogue of Microorganisms (GCM) 10K type strain sequencing project: providing services to taxonomists for standard genome sequencing and annotation.</title>
        <authorList>
            <consortium name="The Broad Institute Genomics Platform"/>
            <consortium name="The Broad Institute Genome Sequencing Center for Infectious Disease"/>
            <person name="Wu L."/>
            <person name="Ma J."/>
        </authorList>
    </citation>
    <scope>NUCLEOTIDE SEQUENCE [LARGE SCALE GENOMIC DNA]</scope>
    <source>
        <strain evidence="5">KCTC 42248</strain>
    </source>
</reference>